<proteinExistence type="predicted"/>
<name>A0ACB8L8V2_CITSI</name>
<evidence type="ECO:0000313" key="1">
    <source>
        <dbReference type="EMBL" id="KAH9769729.1"/>
    </source>
</evidence>
<gene>
    <name evidence="1" type="ORF">KPL71_012124</name>
</gene>
<dbReference type="EMBL" id="CM039173">
    <property type="protein sequence ID" value="KAH9769729.1"/>
    <property type="molecule type" value="Genomic_DNA"/>
</dbReference>
<evidence type="ECO:0000313" key="2">
    <source>
        <dbReference type="Proteomes" id="UP000829398"/>
    </source>
</evidence>
<sequence length="154" mass="16757">MASPTAAASGSSSSREGTAKAMVFDQISQTIQSTSNLLHLMQQSSPSQVQLTKLPKNLLAKTTMIKNTGQVLEQMPQVISSLDAHMENGLQSVPHLRTVSQLLANMESCQLSSLSQAHLPEKTAKQPPEVNSTEFFTSMQILVLQSDISFSFFF</sequence>
<protein>
    <submittedName>
        <fullName evidence="1">Uncharacterized protein</fullName>
    </submittedName>
</protein>
<dbReference type="Proteomes" id="UP000829398">
    <property type="component" value="Chromosome 4"/>
</dbReference>
<organism evidence="1 2">
    <name type="scientific">Citrus sinensis</name>
    <name type="common">Sweet orange</name>
    <name type="synonym">Citrus aurantium var. sinensis</name>
    <dbReference type="NCBI Taxonomy" id="2711"/>
    <lineage>
        <taxon>Eukaryota</taxon>
        <taxon>Viridiplantae</taxon>
        <taxon>Streptophyta</taxon>
        <taxon>Embryophyta</taxon>
        <taxon>Tracheophyta</taxon>
        <taxon>Spermatophyta</taxon>
        <taxon>Magnoliopsida</taxon>
        <taxon>eudicotyledons</taxon>
        <taxon>Gunneridae</taxon>
        <taxon>Pentapetalae</taxon>
        <taxon>rosids</taxon>
        <taxon>malvids</taxon>
        <taxon>Sapindales</taxon>
        <taxon>Rutaceae</taxon>
        <taxon>Aurantioideae</taxon>
        <taxon>Citrus</taxon>
    </lineage>
</organism>
<keyword evidence="2" id="KW-1185">Reference proteome</keyword>
<comment type="caution">
    <text evidence="1">The sequence shown here is derived from an EMBL/GenBank/DDBJ whole genome shotgun (WGS) entry which is preliminary data.</text>
</comment>
<reference evidence="2" key="1">
    <citation type="journal article" date="2023" name="Hortic. Res.">
        <title>A chromosome-level phased genome enabling allele-level studies in sweet orange: a case study on citrus Huanglongbing tolerance.</title>
        <authorList>
            <person name="Wu B."/>
            <person name="Yu Q."/>
            <person name="Deng Z."/>
            <person name="Duan Y."/>
            <person name="Luo F."/>
            <person name="Gmitter F. Jr."/>
        </authorList>
    </citation>
    <scope>NUCLEOTIDE SEQUENCE [LARGE SCALE GENOMIC DNA]</scope>
    <source>
        <strain evidence="2">cv. Valencia</strain>
    </source>
</reference>
<accession>A0ACB8L8V2</accession>